<keyword evidence="4" id="KW-1185">Reference proteome</keyword>
<dbReference type="InterPro" id="IPR012340">
    <property type="entry name" value="NA-bd_OB-fold"/>
</dbReference>
<gene>
    <name evidence="3" type="ORF">Z518_01115</name>
</gene>
<dbReference type="CDD" id="cd04496">
    <property type="entry name" value="SSB_OBF"/>
    <property type="match status" value="1"/>
</dbReference>
<protein>
    <recommendedName>
        <fullName evidence="5">SsDNA binding protein</fullName>
    </recommendedName>
</protein>
<proteinExistence type="predicted"/>
<dbReference type="VEuPathDB" id="FungiDB:Z518_01115"/>
<dbReference type="GO" id="GO:0003697">
    <property type="term" value="F:single-stranded DNA binding"/>
    <property type="evidence" value="ECO:0007669"/>
    <property type="project" value="InterPro"/>
</dbReference>
<dbReference type="InterPro" id="IPR000424">
    <property type="entry name" value="Primosome_PriB/ssb"/>
</dbReference>
<dbReference type="OrthoDB" id="1078367at2759"/>
<evidence type="ECO:0008006" key="5">
    <source>
        <dbReference type="Google" id="ProtNLM"/>
    </source>
</evidence>
<evidence type="ECO:0000256" key="2">
    <source>
        <dbReference type="PROSITE-ProRule" id="PRU00252"/>
    </source>
</evidence>
<evidence type="ECO:0000313" key="3">
    <source>
        <dbReference type="EMBL" id="KIX10034.1"/>
    </source>
</evidence>
<dbReference type="Pfam" id="PF00436">
    <property type="entry name" value="SSB"/>
    <property type="match status" value="1"/>
</dbReference>
<dbReference type="Proteomes" id="UP000053617">
    <property type="component" value="Unassembled WGS sequence"/>
</dbReference>
<dbReference type="PROSITE" id="PS50935">
    <property type="entry name" value="SSB"/>
    <property type="match status" value="1"/>
</dbReference>
<dbReference type="RefSeq" id="XP_013277170.1">
    <property type="nucleotide sequence ID" value="XM_013421716.1"/>
</dbReference>
<keyword evidence="1 2" id="KW-0238">DNA-binding</keyword>
<sequence length="147" mass="15880">MSFLLFPTRRMTSAIPAVSSRALSTTRPSQLARMTLVGRLGTDPELSETKNGQVIKYVVGTSHGPKENRQTSWFRVASFAPEGAQRDLVMGLSKGTLIYLEGDATMPIYTDADGKKQSALSLVQTKVEVLKRPQPKEEVVAADAAGA</sequence>
<dbReference type="EMBL" id="KN847475">
    <property type="protein sequence ID" value="KIX10034.1"/>
    <property type="molecule type" value="Genomic_DNA"/>
</dbReference>
<organism evidence="3 4">
    <name type="scientific">Rhinocladiella mackenziei CBS 650.93</name>
    <dbReference type="NCBI Taxonomy" id="1442369"/>
    <lineage>
        <taxon>Eukaryota</taxon>
        <taxon>Fungi</taxon>
        <taxon>Dikarya</taxon>
        <taxon>Ascomycota</taxon>
        <taxon>Pezizomycotina</taxon>
        <taxon>Eurotiomycetes</taxon>
        <taxon>Chaetothyriomycetidae</taxon>
        <taxon>Chaetothyriales</taxon>
        <taxon>Herpotrichiellaceae</taxon>
        <taxon>Rhinocladiella</taxon>
    </lineage>
</organism>
<reference evidence="3 4" key="1">
    <citation type="submission" date="2015-01" db="EMBL/GenBank/DDBJ databases">
        <title>The Genome Sequence of Rhinocladiella mackenzie CBS 650.93.</title>
        <authorList>
            <consortium name="The Broad Institute Genomics Platform"/>
            <person name="Cuomo C."/>
            <person name="de Hoog S."/>
            <person name="Gorbushina A."/>
            <person name="Stielow B."/>
            <person name="Teixiera M."/>
            <person name="Abouelleil A."/>
            <person name="Chapman S.B."/>
            <person name="Priest M."/>
            <person name="Young S.K."/>
            <person name="Wortman J."/>
            <person name="Nusbaum C."/>
            <person name="Birren B."/>
        </authorList>
    </citation>
    <scope>NUCLEOTIDE SEQUENCE [LARGE SCALE GENOMIC DNA]</scope>
    <source>
        <strain evidence="3 4">CBS 650.93</strain>
    </source>
</reference>
<dbReference type="HOGENOM" id="CLU_126647_0_0_1"/>
<dbReference type="SUPFAM" id="SSF50249">
    <property type="entry name" value="Nucleic acid-binding proteins"/>
    <property type="match status" value="1"/>
</dbReference>
<dbReference type="STRING" id="1442369.A0A0D2IVH9"/>
<dbReference type="Gene3D" id="2.40.50.140">
    <property type="entry name" value="Nucleic acid-binding proteins"/>
    <property type="match status" value="1"/>
</dbReference>
<evidence type="ECO:0000313" key="4">
    <source>
        <dbReference type="Proteomes" id="UP000053617"/>
    </source>
</evidence>
<dbReference type="AlphaFoldDB" id="A0A0D2IVH9"/>
<name>A0A0D2IVH9_9EURO</name>
<dbReference type="GeneID" id="25289186"/>
<accession>A0A0D2IVH9</accession>
<evidence type="ECO:0000256" key="1">
    <source>
        <dbReference type="ARBA" id="ARBA00023125"/>
    </source>
</evidence>